<reference evidence="2 4" key="1">
    <citation type="submission" date="2018-08" db="EMBL/GenBank/DDBJ databases">
        <title>Proposal of Muricauda 72 sp.nov. and Muricauda NH166 sp.nov., isolated from seawater.</title>
        <authorList>
            <person name="Cheng H."/>
            <person name="Wu Y.-H."/>
            <person name="Guo L.-L."/>
            <person name="Xu X.-W."/>
        </authorList>
    </citation>
    <scope>NUCLEOTIDE SEQUENCE [LARGE SCALE GENOMIC DNA]</scope>
    <source>
        <strain evidence="2 4">NH166</strain>
    </source>
</reference>
<dbReference type="AlphaFoldDB" id="A0A418N996"/>
<gene>
    <name evidence="2" type="ORF">D2U88_07310</name>
    <name evidence="3" type="ORF">FQ019_07255</name>
</gene>
<dbReference type="OrthoDB" id="1119084at2"/>
<dbReference type="Gene3D" id="3.10.450.50">
    <property type="match status" value="1"/>
</dbReference>
<protein>
    <submittedName>
        <fullName evidence="2">DUF4440 domain-containing protein</fullName>
    </submittedName>
</protein>
<evidence type="ECO:0000259" key="1">
    <source>
        <dbReference type="Pfam" id="PF14534"/>
    </source>
</evidence>
<organism evidence="2 4">
    <name type="scientific">Flagellimonas aequoris</name>
    <dbReference type="NCBI Taxonomy" id="2306997"/>
    <lineage>
        <taxon>Bacteria</taxon>
        <taxon>Pseudomonadati</taxon>
        <taxon>Bacteroidota</taxon>
        <taxon>Flavobacteriia</taxon>
        <taxon>Flavobacteriales</taxon>
        <taxon>Flavobacteriaceae</taxon>
        <taxon>Flagellimonas</taxon>
    </lineage>
</organism>
<keyword evidence="5" id="KW-1185">Reference proteome</keyword>
<sequence length="154" mass="17507">MKTNRYYMLLFVLVSNVGLFRSMGQVEKATDGFTGAHSEVYQTEVAFQKMTEADGIQSAFVFYAAASAVLHRNGKLVEGKEAIQEFYGSPMYESAKVQWTPDHIELAGSGDLAYSYGKYVWFFPDASGKMTEYPGIYLTIWKRQPDGTWKYVWD</sequence>
<name>A0A418N996_9FLAO</name>
<dbReference type="EMBL" id="QXFJ01000017">
    <property type="protein sequence ID" value="RIV71566.1"/>
    <property type="molecule type" value="Genomic_DNA"/>
</dbReference>
<dbReference type="Pfam" id="PF14534">
    <property type="entry name" value="DUF4440"/>
    <property type="match status" value="1"/>
</dbReference>
<reference evidence="3 5" key="2">
    <citation type="submission" date="2019-07" db="EMBL/GenBank/DDBJ databases">
        <title>Draft genome of two Muricauda strains isolated from deep sea.</title>
        <authorList>
            <person name="Sun C."/>
        </authorList>
    </citation>
    <scope>NUCLEOTIDE SEQUENCE [LARGE SCALE GENOMIC DNA]</scope>
    <source>
        <strain evidence="3 5">NH166</strain>
    </source>
</reference>
<feature type="domain" description="DUF4440" evidence="1">
    <location>
        <begin position="68"/>
        <end position="150"/>
    </location>
</feature>
<dbReference type="RefSeq" id="WP_119639736.1">
    <property type="nucleotide sequence ID" value="NZ_QXFJ01000017.1"/>
</dbReference>
<accession>A0A418N996</accession>
<dbReference type="InterPro" id="IPR032710">
    <property type="entry name" value="NTF2-like_dom_sf"/>
</dbReference>
<dbReference type="Proteomes" id="UP000321528">
    <property type="component" value="Unassembled WGS sequence"/>
</dbReference>
<dbReference type="InterPro" id="IPR027843">
    <property type="entry name" value="DUF4440"/>
</dbReference>
<evidence type="ECO:0000313" key="2">
    <source>
        <dbReference type="EMBL" id="RIV71566.1"/>
    </source>
</evidence>
<evidence type="ECO:0000313" key="5">
    <source>
        <dbReference type="Proteomes" id="UP000321528"/>
    </source>
</evidence>
<dbReference type="EMBL" id="VNWL01000016">
    <property type="protein sequence ID" value="TXK03130.1"/>
    <property type="molecule type" value="Genomic_DNA"/>
</dbReference>
<dbReference type="SUPFAM" id="SSF54427">
    <property type="entry name" value="NTF2-like"/>
    <property type="match status" value="1"/>
</dbReference>
<evidence type="ECO:0000313" key="4">
    <source>
        <dbReference type="Proteomes" id="UP000284189"/>
    </source>
</evidence>
<comment type="caution">
    <text evidence="2">The sequence shown here is derived from an EMBL/GenBank/DDBJ whole genome shotgun (WGS) entry which is preliminary data.</text>
</comment>
<proteinExistence type="predicted"/>
<evidence type="ECO:0000313" key="3">
    <source>
        <dbReference type="EMBL" id="TXK03130.1"/>
    </source>
</evidence>
<dbReference type="Proteomes" id="UP000284189">
    <property type="component" value="Unassembled WGS sequence"/>
</dbReference>